<keyword evidence="3" id="KW-0732">Signal</keyword>
<dbReference type="GO" id="GO:0042613">
    <property type="term" value="C:MHC class II protein complex"/>
    <property type="evidence" value="ECO:0007669"/>
    <property type="project" value="InterPro"/>
</dbReference>
<feature type="domain" description="MHC class II beta chain N-terminal" evidence="4">
    <location>
        <begin position="29"/>
        <end position="103"/>
    </location>
</feature>
<dbReference type="Pfam" id="PF00969">
    <property type="entry name" value="MHC_II_beta"/>
    <property type="match status" value="1"/>
</dbReference>
<dbReference type="EMBL" id="VZSW01003186">
    <property type="protein sequence ID" value="NXY39207.1"/>
    <property type="molecule type" value="Genomic_DNA"/>
</dbReference>
<keyword evidence="2" id="KW-0325">Glycoprotein</keyword>
<gene>
    <name evidence="5" type="primary">Hb2l_1</name>
    <name evidence="5" type="ORF">PORRUF_R09100</name>
</gene>
<dbReference type="InterPro" id="IPR000353">
    <property type="entry name" value="MHC_II_b_N"/>
</dbReference>
<dbReference type="InterPro" id="IPR050160">
    <property type="entry name" value="MHC/Immunoglobulin"/>
</dbReference>
<dbReference type="Proteomes" id="UP000572837">
    <property type="component" value="Unassembled WGS sequence"/>
</dbReference>
<evidence type="ECO:0000256" key="2">
    <source>
        <dbReference type="ARBA" id="ARBA00023180"/>
    </source>
</evidence>
<name>A0A7L4JF14_9PASS</name>
<protein>
    <submittedName>
        <fullName evidence="5">HB2L protein</fullName>
    </submittedName>
</protein>
<dbReference type="InterPro" id="IPR014745">
    <property type="entry name" value="MHC_II_a/b_N"/>
</dbReference>
<feature type="chain" id="PRO_5029548667" evidence="3">
    <location>
        <begin position="18"/>
        <end position="113"/>
    </location>
</feature>
<dbReference type="PANTHER" id="PTHR19944:SF99">
    <property type="entry name" value="HLA CLASS II HISTOCOMPATIBILITY ANTIGEN, DRB1 BETA CHAIN"/>
    <property type="match status" value="1"/>
</dbReference>
<dbReference type="SUPFAM" id="SSF54452">
    <property type="entry name" value="MHC antigen-recognition domain"/>
    <property type="match status" value="1"/>
</dbReference>
<comment type="caution">
    <text evidence="5">The sequence shown here is derived from an EMBL/GenBank/DDBJ whole genome shotgun (WGS) entry which is preliminary data.</text>
</comment>
<dbReference type="PANTHER" id="PTHR19944">
    <property type="entry name" value="MHC CLASS II-RELATED"/>
    <property type="match status" value="1"/>
</dbReference>
<evidence type="ECO:0000313" key="5">
    <source>
        <dbReference type="EMBL" id="NXY39207.1"/>
    </source>
</evidence>
<evidence type="ECO:0000259" key="4">
    <source>
        <dbReference type="SMART" id="SM00921"/>
    </source>
</evidence>
<evidence type="ECO:0000256" key="1">
    <source>
        <dbReference type="ARBA" id="ARBA00023157"/>
    </source>
</evidence>
<feature type="non-terminal residue" evidence="5">
    <location>
        <position position="1"/>
    </location>
</feature>
<sequence length="113" mass="13122">AVLVALVVLGAAPAAGAELSGVFQMIIKHECYYINGTEKVRYIQRQMYNREQLLHFDSDVGYAVGDTPLGEKWARYWNSLPDFMEKMHTSVDWFCRRWYEIAAPFSVERRGER</sequence>
<dbReference type="GO" id="GO:0006955">
    <property type="term" value="P:immune response"/>
    <property type="evidence" value="ECO:0007669"/>
    <property type="project" value="InterPro"/>
</dbReference>
<dbReference type="AlphaFoldDB" id="A0A7L4JF14"/>
<dbReference type="GO" id="GO:0019882">
    <property type="term" value="P:antigen processing and presentation"/>
    <property type="evidence" value="ECO:0007669"/>
    <property type="project" value="InterPro"/>
</dbReference>
<evidence type="ECO:0000256" key="3">
    <source>
        <dbReference type="SAM" id="SignalP"/>
    </source>
</evidence>
<proteinExistence type="predicted"/>
<dbReference type="InterPro" id="IPR011162">
    <property type="entry name" value="MHC_I/II-like_Ag-recog"/>
</dbReference>
<evidence type="ECO:0000313" key="6">
    <source>
        <dbReference type="Proteomes" id="UP000572837"/>
    </source>
</evidence>
<feature type="non-terminal residue" evidence="5">
    <location>
        <position position="113"/>
    </location>
</feature>
<dbReference type="SMART" id="SM00921">
    <property type="entry name" value="MHC_II_beta"/>
    <property type="match status" value="1"/>
</dbReference>
<feature type="signal peptide" evidence="3">
    <location>
        <begin position="1"/>
        <end position="17"/>
    </location>
</feature>
<organism evidence="5 6">
    <name type="scientific">Pomatorhinus ruficollis</name>
    <name type="common">streak-breasted scimitar babbler</name>
    <dbReference type="NCBI Taxonomy" id="932028"/>
    <lineage>
        <taxon>Eukaryota</taxon>
        <taxon>Metazoa</taxon>
        <taxon>Chordata</taxon>
        <taxon>Craniata</taxon>
        <taxon>Vertebrata</taxon>
        <taxon>Euteleostomi</taxon>
        <taxon>Archelosauria</taxon>
        <taxon>Archosauria</taxon>
        <taxon>Dinosauria</taxon>
        <taxon>Saurischia</taxon>
        <taxon>Theropoda</taxon>
        <taxon>Coelurosauria</taxon>
        <taxon>Aves</taxon>
        <taxon>Neognathae</taxon>
        <taxon>Neoaves</taxon>
        <taxon>Telluraves</taxon>
        <taxon>Australaves</taxon>
        <taxon>Passeriformes</taxon>
        <taxon>Sylvioidea</taxon>
        <taxon>Timaliidae</taxon>
        <taxon>Pomatorhinus</taxon>
    </lineage>
</organism>
<keyword evidence="6" id="KW-1185">Reference proteome</keyword>
<accession>A0A7L4JF14</accession>
<dbReference type="Gene3D" id="3.10.320.10">
    <property type="entry name" value="Class II Histocompatibility Antigen, M Beta Chain, Chain B, domain 1"/>
    <property type="match status" value="1"/>
</dbReference>
<keyword evidence="1" id="KW-1015">Disulfide bond</keyword>
<reference evidence="5 6" key="1">
    <citation type="submission" date="2020-02" db="EMBL/GenBank/DDBJ databases">
        <title>Bird 10,000 Genomes (B10K) Project - Family phase.</title>
        <authorList>
            <person name="Zhang G."/>
        </authorList>
    </citation>
    <scope>NUCLEOTIDE SEQUENCE [LARGE SCALE GENOMIC DNA]</scope>
    <source>
        <strain evidence="5">B10K-IZ-033-81</strain>
        <tissue evidence="5">Muscle</tissue>
    </source>
</reference>